<proteinExistence type="predicted"/>
<feature type="non-terminal residue" evidence="1">
    <location>
        <position position="1"/>
    </location>
</feature>
<evidence type="ECO:0000313" key="1">
    <source>
        <dbReference type="EMBL" id="HJC41773.1"/>
    </source>
</evidence>
<organism evidence="1 2">
    <name type="scientific">Candidatus Intestinimonas pullistercoris</name>
    <dbReference type="NCBI Taxonomy" id="2838623"/>
    <lineage>
        <taxon>Bacteria</taxon>
        <taxon>Bacillati</taxon>
        <taxon>Bacillota</taxon>
        <taxon>Clostridia</taxon>
        <taxon>Eubacteriales</taxon>
        <taxon>Intestinimonas</taxon>
    </lineage>
</organism>
<dbReference type="EMBL" id="DWWJ01000177">
    <property type="protein sequence ID" value="HJC41773.1"/>
    <property type="molecule type" value="Genomic_DNA"/>
</dbReference>
<sequence>DLYDDAMFQTEFLRIEEPWNPTLDFRTYTLPQSGNKIPALPGDYGLLLYNVGGDILQLIYDVPDISQTEVIQEYVELLLSFGFKIDDEESSIPYEDMMKIGGFDVSEDMIQRGVNFYLEKPSISGENNIQIRILAPYPTESGKEGVLIAAILF</sequence>
<protein>
    <submittedName>
        <fullName evidence="1">Uncharacterized protein</fullName>
    </submittedName>
</protein>
<name>A0A9D2SZR3_9FIRM</name>
<reference evidence="1" key="2">
    <citation type="submission" date="2021-04" db="EMBL/GenBank/DDBJ databases">
        <authorList>
            <person name="Gilroy R."/>
        </authorList>
    </citation>
    <scope>NUCLEOTIDE SEQUENCE</scope>
    <source>
        <strain evidence="1">CHK186-1790</strain>
    </source>
</reference>
<comment type="caution">
    <text evidence="1">The sequence shown here is derived from an EMBL/GenBank/DDBJ whole genome shotgun (WGS) entry which is preliminary data.</text>
</comment>
<reference evidence="1" key="1">
    <citation type="journal article" date="2021" name="PeerJ">
        <title>Extensive microbial diversity within the chicken gut microbiome revealed by metagenomics and culture.</title>
        <authorList>
            <person name="Gilroy R."/>
            <person name="Ravi A."/>
            <person name="Getino M."/>
            <person name="Pursley I."/>
            <person name="Horton D.L."/>
            <person name="Alikhan N.F."/>
            <person name="Baker D."/>
            <person name="Gharbi K."/>
            <person name="Hall N."/>
            <person name="Watson M."/>
            <person name="Adriaenssens E.M."/>
            <person name="Foster-Nyarko E."/>
            <person name="Jarju S."/>
            <person name="Secka A."/>
            <person name="Antonio M."/>
            <person name="Oren A."/>
            <person name="Chaudhuri R.R."/>
            <person name="La Ragione R."/>
            <person name="Hildebrand F."/>
            <person name="Pallen M.J."/>
        </authorList>
    </citation>
    <scope>NUCLEOTIDE SEQUENCE</scope>
    <source>
        <strain evidence="1">CHK186-1790</strain>
    </source>
</reference>
<gene>
    <name evidence="1" type="ORF">H9701_09530</name>
</gene>
<dbReference type="Proteomes" id="UP000823882">
    <property type="component" value="Unassembled WGS sequence"/>
</dbReference>
<dbReference type="AlphaFoldDB" id="A0A9D2SZR3"/>
<accession>A0A9D2SZR3</accession>
<evidence type="ECO:0000313" key="2">
    <source>
        <dbReference type="Proteomes" id="UP000823882"/>
    </source>
</evidence>